<keyword evidence="8" id="KW-1185">Reference proteome</keyword>
<dbReference type="PANTHER" id="PTHR43416">
    <property type="entry name" value="DIHYDROLIPOYLLYSINE-RESIDUE SUCCINYLTRANSFERASE COMPONENT OF 2-OXOGLUTARATE DEHYDROGENASE COMPLEX, MITOCHONDRIAL-RELATED"/>
    <property type="match status" value="1"/>
</dbReference>
<dbReference type="Gene3D" id="2.40.50.100">
    <property type="match status" value="1"/>
</dbReference>
<evidence type="ECO:0000259" key="6">
    <source>
        <dbReference type="PROSITE" id="PS50968"/>
    </source>
</evidence>
<reference evidence="7" key="4">
    <citation type="submission" date="2019-03" db="UniProtKB">
        <authorList>
            <consortium name="EnsemblPlants"/>
        </authorList>
    </citation>
    <scope>IDENTIFICATION</scope>
</reference>
<evidence type="ECO:0000256" key="2">
    <source>
        <dbReference type="ARBA" id="ARBA00022823"/>
    </source>
</evidence>
<dbReference type="GO" id="GO:0006099">
    <property type="term" value="P:tricarboxylic acid cycle"/>
    <property type="evidence" value="ECO:0007669"/>
    <property type="project" value="TreeGrafter"/>
</dbReference>
<proteinExistence type="inferred from homology"/>
<dbReference type="PANTHER" id="PTHR43416:SF5">
    <property type="entry name" value="DIHYDROLIPOYLLYSINE-RESIDUE SUCCINYLTRANSFERASE COMPONENT OF 2-OXOGLUTARATE DEHYDROGENASE COMPLEX, MITOCHONDRIAL"/>
    <property type="match status" value="1"/>
</dbReference>
<dbReference type="InterPro" id="IPR003016">
    <property type="entry name" value="2-oxoA_DH_lipoyl-BS"/>
</dbReference>
<dbReference type="InterPro" id="IPR000089">
    <property type="entry name" value="Biotin_lipoyl"/>
</dbReference>
<evidence type="ECO:0000256" key="5">
    <source>
        <dbReference type="SAM" id="SignalP"/>
    </source>
</evidence>
<evidence type="ECO:0000313" key="8">
    <source>
        <dbReference type="Proteomes" id="UP000015105"/>
    </source>
</evidence>
<dbReference type="InterPro" id="IPR050537">
    <property type="entry name" value="2-oxoacid_dehydrogenase"/>
</dbReference>
<evidence type="ECO:0000256" key="1">
    <source>
        <dbReference type="ARBA" id="ARBA00007317"/>
    </source>
</evidence>
<dbReference type="Gramene" id="AET4Gv20146800.11">
    <property type="protein sequence ID" value="AET4Gv20146800.11"/>
    <property type="gene ID" value="AET4Gv20146800"/>
</dbReference>
<reference evidence="7" key="5">
    <citation type="journal article" date="2021" name="G3 (Bethesda)">
        <title>Aegilops tauschii genome assembly Aet v5.0 features greater sequence contiguity and improved annotation.</title>
        <authorList>
            <person name="Wang L."/>
            <person name="Zhu T."/>
            <person name="Rodriguez J.C."/>
            <person name="Deal K.R."/>
            <person name="Dubcovsky J."/>
            <person name="McGuire P.E."/>
            <person name="Lux T."/>
            <person name="Spannagl M."/>
            <person name="Mayer K.F.X."/>
            <person name="Baldrich P."/>
            <person name="Meyers B.C."/>
            <person name="Huo N."/>
            <person name="Gu Y.Q."/>
            <person name="Zhou H."/>
            <person name="Devos K.M."/>
            <person name="Bennetzen J.L."/>
            <person name="Unver T."/>
            <person name="Budak H."/>
            <person name="Gulick P.J."/>
            <person name="Galiba G."/>
            <person name="Kalapos B."/>
            <person name="Nelson D.R."/>
            <person name="Li P."/>
            <person name="You F.M."/>
            <person name="Luo M.C."/>
            <person name="Dvorak J."/>
        </authorList>
    </citation>
    <scope>NUCLEOTIDE SEQUENCE [LARGE SCALE GENOMIC DNA]</scope>
    <source>
        <strain evidence="7">cv. AL8/78</strain>
    </source>
</reference>
<reference evidence="8" key="2">
    <citation type="journal article" date="2017" name="Nat. Plants">
        <title>The Aegilops tauschii genome reveals multiple impacts of transposons.</title>
        <authorList>
            <person name="Zhao G."/>
            <person name="Zou C."/>
            <person name="Li K."/>
            <person name="Wang K."/>
            <person name="Li T."/>
            <person name="Gao L."/>
            <person name="Zhang X."/>
            <person name="Wang H."/>
            <person name="Yang Z."/>
            <person name="Liu X."/>
            <person name="Jiang W."/>
            <person name="Mao L."/>
            <person name="Kong X."/>
            <person name="Jiao Y."/>
            <person name="Jia J."/>
        </authorList>
    </citation>
    <scope>NUCLEOTIDE SEQUENCE [LARGE SCALE GENOMIC DNA]</scope>
    <source>
        <strain evidence="8">cv. AL8/78</strain>
    </source>
</reference>
<evidence type="ECO:0000313" key="7">
    <source>
        <dbReference type="EnsemblPlants" id="AET4Gv20146800.11"/>
    </source>
</evidence>
<feature type="domain" description="Lipoyl-binding" evidence="6">
    <location>
        <begin position="61"/>
        <end position="136"/>
    </location>
</feature>
<keyword evidence="2" id="KW-0450">Lipoyl</keyword>
<feature type="compositionally biased region" description="Basic and acidic residues" evidence="4">
    <location>
        <begin position="164"/>
        <end position="177"/>
    </location>
</feature>
<keyword evidence="5" id="KW-0732">Signal</keyword>
<feature type="signal peptide" evidence="5">
    <location>
        <begin position="1"/>
        <end position="19"/>
    </location>
</feature>
<reference evidence="8" key="1">
    <citation type="journal article" date="2014" name="Science">
        <title>Ancient hybridizations among the ancestral genomes of bread wheat.</title>
        <authorList>
            <consortium name="International Wheat Genome Sequencing Consortium,"/>
            <person name="Marcussen T."/>
            <person name="Sandve S.R."/>
            <person name="Heier L."/>
            <person name="Spannagl M."/>
            <person name="Pfeifer M."/>
            <person name="Jakobsen K.S."/>
            <person name="Wulff B.B."/>
            <person name="Steuernagel B."/>
            <person name="Mayer K.F."/>
            <person name="Olsen O.A."/>
        </authorList>
    </citation>
    <scope>NUCLEOTIDE SEQUENCE [LARGE SCALE GENOMIC DNA]</scope>
    <source>
        <strain evidence="8">cv. AL8/78</strain>
    </source>
</reference>
<dbReference type="Pfam" id="PF00364">
    <property type="entry name" value="Biotin_lipoyl"/>
    <property type="match status" value="1"/>
</dbReference>
<dbReference type="PROSITE" id="PS50968">
    <property type="entry name" value="BIOTINYL_LIPOYL"/>
    <property type="match status" value="1"/>
</dbReference>
<reference evidence="7" key="3">
    <citation type="journal article" date="2017" name="Nature">
        <title>Genome sequence of the progenitor of the wheat D genome Aegilops tauschii.</title>
        <authorList>
            <person name="Luo M.C."/>
            <person name="Gu Y.Q."/>
            <person name="Puiu D."/>
            <person name="Wang H."/>
            <person name="Twardziok S.O."/>
            <person name="Deal K.R."/>
            <person name="Huo N."/>
            <person name="Zhu T."/>
            <person name="Wang L."/>
            <person name="Wang Y."/>
            <person name="McGuire P.E."/>
            <person name="Liu S."/>
            <person name="Long H."/>
            <person name="Ramasamy R.K."/>
            <person name="Rodriguez J.C."/>
            <person name="Van S.L."/>
            <person name="Yuan L."/>
            <person name="Wang Z."/>
            <person name="Xia Z."/>
            <person name="Xiao L."/>
            <person name="Anderson O.D."/>
            <person name="Ouyang S."/>
            <person name="Liang Y."/>
            <person name="Zimin A.V."/>
            <person name="Pertea G."/>
            <person name="Qi P."/>
            <person name="Bennetzen J.L."/>
            <person name="Dai X."/>
            <person name="Dawson M.W."/>
            <person name="Muller H.G."/>
            <person name="Kugler K."/>
            <person name="Rivarola-Duarte L."/>
            <person name="Spannagl M."/>
            <person name="Mayer K.F.X."/>
            <person name="Lu F.H."/>
            <person name="Bevan M.W."/>
            <person name="Leroy P."/>
            <person name="Li P."/>
            <person name="You F.M."/>
            <person name="Sun Q."/>
            <person name="Liu Z."/>
            <person name="Lyons E."/>
            <person name="Wicker T."/>
            <person name="Salzberg S.L."/>
            <person name="Devos K.M."/>
            <person name="Dvorak J."/>
        </authorList>
    </citation>
    <scope>NUCLEOTIDE SEQUENCE [LARGE SCALE GENOMIC DNA]</scope>
    <source>
        <strain evidence="7">cv. AL8/78</strain>
    </source>
</reference>
<feature type="chain" id="PRO_5019198077" description="Lipoyl-binding domain-containing protein" evidence="5">
    <location>
        <begin position="20"/>
        <end position="238"/>
    </location>
</feature>
<dbReference type="Proteomes" id="UP000015105">
    <property type="component" value="Chromosome 4D"/>
</dbReference>
<dbReference type="InterPro" id="IPR011053">
    <property type="entry name" value="Single_hybrid_motif"/>
</dbReference>
<dbReference type="AlphaFoldDB" id="A0A453HCL1"/>
<dbReference type="PROSITE" id="PS00189">
    <property type="entry name" value="LIPOYL"/>
    <property type="match status" value="1"/>
</dbReference>
<accession>A0A453HCL1</accession>
<name>A0A453HCL1_AEGTS</name>
<protein>
    <recommendedName>
        <fullName evidence="6">Lipoyl-binding domain-containing protein</fullName>
    </recommendedName>
</protein>
<evidence type="ECO:0000256" key="3">
    <source>
        <dbReference type="ARBA" id="ARBA00022946"/>
    </source>
</evidence>
<evidence type="ECO:0000256" key="4">
    <source>
        <dbReference type="SAM" id="MobiDB-lite"/>
    </source>
</evidence>
<comment type="similarity">
    <text evidence="1">Belongs to the 2-oxoacid dehydrogenase family.</text>
</comment>
<dbReference type="CDD" id="cd06849">
    <property type="entry name" value="lipoyl_domain"/>
    <property type="match status" value="1"/>
</dbReference>
<feature type="region of interest" description="Disordered" evidence="4">
    <location>
        <begin position="138"/>
        <end position="198"/>
    </location>
</feature>
<keyword evidence="3" id="KW-0809">Transit peptide</keyword>
<dbReference type="SUPFAM" id="SSF51230">
    <property type="entry name" value="Single hybrid motif"/>
    <property type="match status" value="1"/>
</dbReference>
<dbReference type="EnsemblPlants" id="AET4Gv20146800.11">
    <property type="protein sequence ID" value="AET4Gv20146800.11"/>
    <property type="gene ID" value="AET4Gv20146800"/>
</dbReference>
<sequence>MLRSKLVTDLLLVSLGTNAFLQSSLQVFRDFQSQHVNAISFEMLLLTKFGVDHLLQRMGDLVEAVVPFMGESVTDGTLANFLKKPGDRVEADEAIAQIETDKVTIDVSSPEAGVIEKFIASEGDTVTPGTKVAVISKSAAPSEAHVAPSEETSQKETPPPPPAEKPKVEAKSPKVESVKPQASKLASPSEPQLPPKERERRVRSFIAFGYIWLIRHAMDTSFLDCDKCRCQCQGSGSV</sequence>
<dbReference type="GO" id="GO:0004149">
    <property type="term" value="F:dihydrolipoyllysine-residue succinyltransferase activity"/>
    <property type="evidence" value="ECO:0007669"/>
    <property type="project" value="TreeGrafter"/>
</dbReference>
<dbReference type="GO" id="GO:0005739">
    <property type="term" value="C:mitochondrion"/>
    <property type="evidence" value="ECO:0007669"/>
    <property type="project" value="TreeGrafter"/>
</dbReference>
<organism evidence="7 8">
    <name type="scientific">Aegilops tauschii subsp. strangulata</name>
    <name type="common">Goatgrass</name>
    <dbReference type="NCBI Taxonomy" id="200361"/>
    <lineage>
        <taxon>Eukaryota</taxon>
        <taxon>Viridiplantae</taxon>
        <taxon>Streptophyta</taxon>
        <taxon>Embryophyta</taxon>
        <taxon>Tracheophyta</taxon>
        <taxon>Spermatophyta</taxon>
        <taxon>Magnoliopsida</taxon>
        <taxon>Liliopsida</taxon>
        <taxon>Poales</taxon>
        <taxon>Poaceae</taxon>
        <taxon>BOP clade</taxon>
        <taxon>Pooideae</taxon>
        <taxon>Triticodae</taxon>
        <taxon>Triticeae</taxon>
        <taxon>Triticinae</taxon>
        <taxon>Aegilops</taxon>
    </lineage>
</organism>